<name>A0ABR4ACR7_9LECA</name>
<comment type="caution">
    <text evidence="7">The sequence shown here is derived from an EMBL/GenBank/DDBJ whole genome shotgun (WGS) entry which is preliminary data.</text>
</comment>
<keyword evidence="4" id="KW-1133">Transmembrane helix</keyword>
<reference evidence="7 8" key="1">
    <citation type="submission" date="2024-09" db="EMBL/GenBank/DDBJ databases">
        <title>Rethinking Asexuality: The Enigmatic Case of Functional Sexual Genes in Lepraria (Stereocaulaceae).</title>
        <authorList>
            <person name="Doellman M."/>
            <person name="Sun Y."/>
            <person name="Barcenas-Pena A."/>
            <person name="Lumbsch H.T."/>
            <person name="Grewe F."/>
        </authorList>
    </citation>
    <scope>NUCLEOTIDE SEQUENCE [LARGE SCALE GENOMIC DNA]</scope>
    <source>
        <strain evidence="7 8">Mercado 3170</strain>
    </source>
</reference>
<sequence length="139" mass="15280">MNLTNMPSYLSRPLTFLGLLLLSHACYSAYEHSTLLTISPQSSSLKPTATFSLPPSASLPLDISLETILSVIMICAGLVVGAEELKPITWRAWAGKVERENGGVGPFQGLEDRLGFVDIRAKRKEFADWVRDQDSDGKR</sequence>
<dbReference type="PANTHER" id="PTHR28144">
    <property type="entry name" value="ER MEMBRANE PROTEIN COMPLEX SUBUNIT 5"/>
    <property type="match status" value="1"/>
</dbReference>
<feature type="chain" id="PRO_5045752750" description="Magnesium transporter" evidence="6">
    <location>
        <begin position="29"/>
        <end position="139"/>
    </location>
</feature>
<evidence type="ECO:0008006" key="9">
    <source>
        <dbReference type="Google" id="ProtNLM"/>
    </source>
</evidence>
<proteinExistence type="inferred from homology"/>
<accession>A0ABR4ACR7</accession>
<dbReference type="InterPro" id="IPR053279">
    <property type="entry name" value="EMC_subunit"/>
</dbReference>
<organism evidence="7 8">
    <name type="scientific">Stereocaulon virgatum</name>
    <dbReference type="NCBI Taxonomy" id="373712"/>
    <lineage>
        <taxon>Eukaryota</taxon>
        <taxon>Fungi</taxon>
        <taxon>Dikarya</taxon>
        <taxon>Ascomycota</taxon>
        <taxon>Pezizomycotina</taxon>
        <taxon>Lecanoromycetes</taxon>
        <taxon>OSLEUM clade</taxon>
        <taxon>Lecanoromycetidae</taxon>
        <taxon>Lecanorales</taxon>
        <taxon>Lecanorineae</taxon>
        <taxon>Stereocaulaceae</taxon>
        <taxon>Stereocaulon</taxon>
    </lineage>
</organism>
<protein>
    <recommendedName>
        <fullName evidence="9">Magnesium transporter</fullName>
    </recommendedName>
</protein>
<comment type="subcellular location">
    <subcellularLocation>
        <location evidence="1">Endomembrane system</location>
        <topology evidence="1">Multi-pass membrane protein</topology>
    </subcellularLocation>
</comment>
<evidence type="ECO:0000256" key="6">
    <source>
        <dbReference type="SAM" id="SignalP"/>
    </source>
</evidence>
<dbReference type="EMBL" id="JBEFKJ010000011">
    <property type="protein sequence ID" value="KAL2043285.1"/>
    <property type="molecule type" value="Genomic_DNA"/>
</dbReference>
<keyword evidence="6" id="KW-0732">Signal</keyword>
<keyword evidence="8" id="KW-1185">Reference proteome</keyword>
<evidence type="ECO:0000256" key="1">
    <source>
        <dbReference type="ARBA" id="ARBA00004127"/>
    </source>
</evidence>
<dbReference type="Proteomes" id="UP001590950">
    <property type="component" value="Unassembled WGS sequence"/>
</dbReference>
<comment type="similarity">
    <text evidence="2">Belongs to the membrane magnesium transporter (TC 1.A.67) family.</text>
</comment>
<gene>
    <name evidence="7" type="ORF">N7G274_003591</name>
</gene>
<dbReference type="PANTHER" id="PTHR28144:SF1">
    <property type="entry name" value="ER MEMBRANE PROTEIN COMPLEX SUBUNIT 5"/>
    <property type="match status" value="1"/>
</dbReference>
<keyword evidence="5" id="KW-0472">Membrane</keyword>
<evidence type="ECO:0000313" key="7">
    <source>
        <dbReference type="EMBL" id="KAL2043285.1"/>
    </source>
</evidence>
<dbReference type="InterPro" id="IPR018937">
    <property type="entry name" value="MMgT"/>
</dbReference>
<evidence type="ECO:0000313" key="8">
    <source>
        <dbReference type="Proteomes" id="UP001590950"/>
    </source>
</evidence>
<evidence type="ECO:0000256" key="5">
    <source>
        <dbReference type="ARBA" id="ARBA00023136"/>
    </source>
</evidence>
<evidence type="ECO:0000256" key="4">
    <source>
        <dbReference type="ARBA" id="ARBA00022989"/>
    </source>
</evidence>
<evidence type="ECO:0000256" key="3">
    <source>
        <dbReference type="ARBA" id="ARBA00022692"/>
    </source>
</evidence>
<keyword evidence="3" id="KW-0812">Transmembrane</keyword>
<evidence type="ECO:0000256" key="2">
    <source>
        <dbReference type="ARBA" id="ARBA00006109"/>
    </source>
</evidence>
<dbReference type="Pfam" id="PF10270">
    <property type="entry name" value="MMgT"/>
    <property type="match status" value="1"/>
</dbReference>
<feature type="signal peptide" evidence="6">
    <location>
        <begin position="1"/>
        <end position="28"/>
    </location>
</feature>